<dbReference type="PANTHER" id="PTHR38456:SF1">
    <property type="entry name" value="CYCLIC DI-AMP RECEPTOR A"/>
    <property type="match status" value="1"/>
</dbReference>
<evidence type="ECO:0000313" key="2">
    <source>
        <dbReference type="Proteomes" id="UP000614469"/>
    </source>
</evidence>
<dbReference type="Pfam" id="PF06153">
    <property type="entry name" value="CdAMP_rec"/>
    <property type="match status" value="1"/>
</dbReference>
<accession>A0A8J6NHP0</accession>
<dbReference type="Gene3D" id="3.30.70.120">
    <property type="match status" value="1"/>
</dbReference>
<protein>
    <submittedName>
        <fullName evidence="1">Cyclic-di-AMP receptor</fullName>
    </submittedName>
</protein>
<dbReference type="InterPro" id="IPR010375">
    <property type="entry name" value="CdAMP_rec"/>
</dbReference>
<sequence length="93" mass="10517">MSSKNMKMIIAIVRNADIDVILKALLEKEFRVTRIASSGGFFRRGNATLMMGVEAEKVEEAIQIIREHCEQSLDLAVKHATVFVLDIDHFEQV</sequence>
<dbReference type="AlphaFoldDB" id="A0A8J6NHP0"/>
<reference evidence="1 2" key="1">
    <citation type="submission" date="2020-08" db="EMBL/GenBank/DDBJ databases">
        <title>Bridging the membrane lipid divide: bacteria of the FCB group superphylum have the potential to synthesize archaeal ether lipids.</title>
        <authorList>
            <person name="Villanueva L."/>
            <person name="Von Meijenfeldt F.A.B."/>
            <person name="Westbye A.B."/>
            <person name="Yadav S."/>
            <person name="Hopmans E.C."/>
            <person name="Dutilh B.E."/>
            <person name="Sinninghe Damste J.S."/>
        </authorList>
    </citation>
    <scope>NUCLEOTIDE SEQUENCE [LARGE SCALE GENOMIC DNA]</scope>
    <source>
        <strain evidence="1">NIOZ-UU36</strain>
    </source>
</reference>
<dbReference type="InterPro" id="IPR011322">
    <property type="entry name" value="N-reg_PII-like_a/b"/>
</dbReference>
<keyword evidence="1" id="KW-0675">Receptor</keyword>
<proteinExistence type="predicted"/>
<evidence type="ECO:0000313" key="1">
    <source>
        <dbReference type="EMBL" id="MBC8336278.1"/>
    </source>
</evidence>
<dbReference type="Proteomes" id="UP000614469">
    <property type="component" value="Unassembled WGS sequence"/>
</dbReference>
<dbReference type="EMBL" id="JACNJN010000150">
    <property type="protein sequence ID" value="MBC8336278.1"/>
    <property type="molecule type" value="Genomic_DNA"/>
</dbReference>
<dbReference type="SUPFAM" id="SSF54913">
    <property type="entry name" value="GlnB-like"/>
    <property type="match status" value="1"/>
</dbReference>
<name>A0A8J6NHP0_9CHLR</name>
<comment type="caution">
    <text evidence="1">The sequence shown here is derived from an EMBL/GenBank/DDBJ whole genome shotgun (WGS) entry which is preliminary data.</text>
</comment>
<dbReference type="InterPro" id="IPR015867">
    <property type="entry name" value="N-reg_PII/ATP_PRibTrfase_C"/>
</dbReference>
<gene>
    <name evidence="1" type="ORF">H8E29_13510</name>
</gene>
<dbReference type="PANTHER" id="PTHR38456">
    <property type="entry name" value="CYCLIC DI-AMP RECEPTOR A"/>
    <property type="match status" value="1"/>
</dbReference>
<organism evidence="1 2">
    <name type="scientific">Candidatus Desulfolinea nitratireducens</name>
    <dbReference type="NCBI Taxonomy" id="2841698"/>
    <lineage>
        <taxon>Bacteria</taxon>
        <taxon>Bacillati</taxon>
        <taxon>Chloroflexota</taxon>
        <taxon>Anaerolineae</taxon>
        <taxon>Anaerolineales</taxon>
        <taxon>Anaerolineales incertae sedis</taxon>
        <taxon>Candidatus Desulfolinea</taxon>
    </lineage>
</organism>